<evidence type="ECO:0000313" key="1">
    <source>
        <dbReference type="EMBL" id="CAB5218812.1"/>
    </source>
</evidence>
<organism evidence="1">
    <name type="scientific">uncultured Caudovirales phage</name>
    <dbReference type="NCBI Taxonomy" id="2100421"/>
    <lineage>
        <taxon>Viruses</taxon>
        <taxon>Duplodnaviria</taxon>
        <taxon>Heunggongvirae</taxon>
        <taxon>Uroviricota</taxon>
        <taxon>Caudoviricetes</taxon>
        <taxon>Peduoviridae</taxon>
        <taxon>Maltschvirus</taxon>
        <taxon>Maltschvirus maltsch</taxon>
    </lineage>
</organism>
<sequence length="172" mass="18776">MQPKEIIEKLRLTFNELVNNQPADIQLMKAKLADGTEVEVTDLVVGGIVTIQGVPAPVGEHQLEDGTTIVVGDNGAITEIKPAMAEEPPMQEDMATLFSAFQTSTNEKFAAYEQRFSDYEAKLNKANSIIDALLDVTKTLAETPTGTPDAAAKTQNNFKVENQEKNYSILFS</sequence>
<proteinExistence type="predicted"/>
<protein>
    <submittedName>
        <fullName evidence="1">Uncharacterized protein</fullName>
    </submittedName>
</protein>
<accession>A0A6J7WQ42</accession>
<name>A0A6J7WQ42_9CAUD</name>
<reference evidence="1" key="1">
    <citation type="submission" date="2020-05" db="EMBL/GenBank/DDBJ databases">
        <authorList>
            <person name="Chiriac C."/>
            <person name="Salcher M."/>
            <person name="Ghai R."/>
            <person name="Kavagutti S V."/>
        </authorList>
    </citation>
    <scope>NUCLEOTIDE SEQUENCE</scope>
</reference>
<gene>
    <name evidence="1" type="ORF">UFOVP215_29</name>
</gene>
<dbReference type="EMBL" id="LR798266">
    <property type="protein sequence ID" value="CAB5218812.1"/>
    <property type="molecule type" value="Genomic_DNA"/>
</dbReference>